<dbReference type="PANTHER" id="PTHR11439:SF495">
    <property type="entry name" value="REVERSE TRANSCRIPTASE, RNA-DEPENDENT DNA POLYMERASE-RELATED"/>
    <property type="match status" value="1"/>
</dbReference>
<feature type="domain" description="Reverse transcriptase Ty1/copia-type" evidence="2">
    <location>
        <begin position="498"/>
        <end position="537"/>
    </location>
</feature>
<gene>
    <name evidence="3" type="ORF">Tci_267556</name>
</gene>
<dbReference type="SUPFAM" id="SSF56672">
    <property type="entry name" value="DNA/RNA polymerases"/>
    <property type="match status" value="2"/>
</dbReference>
<dbReference type="InterPro" id="IPR036397">
    <property type="entry name" value="RNaseH_sf"/>
</dbReference>
<dbReference type="InterPro" id="IPR012337">
    <property type="entry name" value="RNaseH-like_sf"/>
</dbReference>
<accession>A0A699H046</accession>
<dbReference type="Gene3D" id="3.10.10.10">
    <property type="entry name" value="HIV Type 1 Reverse Transcriptase, subunit A, domain 1"/>
    <property type="match status" value="1"/>
</dbReference>
<dbReference type="EMBL" id="BKCJ010082134">
    <property type="protein sequence ID" value="GEW95580.1"/>
    <property type="molecule type" value="Genomic_DNA"/>
</dbReference>
<dbReference type="PANTHER" id="PTHR11439">
    <property type="entry name" value="GAG-POL-RELATED RETROTRANSPOSON"/>
    <property type="match status" value="1"/>
</dbReference>
<dbReference type="InterPro" id="IPR043502">
    <property type="entry name" value="DNA/RNA_pol_sf"/>
</dbReference>
<dbReference type="GO" id="GO:0003676">
    <property type="term" value="F:nucleic acid binding"/>
    <property type="evidence" value="ECO:0007669"/>
    <property type="project" value="InterPro"/>
</dbReference>
<evidence type="ECO:0000256" key="1">
    <source>
        <dbReference type="SAM" id="MobiDB-lite"/>
    </source>
</evidence>
<organism evidence="3">
    <name type="scientific">Tanacetum cinerariifolium</name>
    <name type="common">Dalmatian daisy</name>
    <name type="synonym">Chrysanthemum cinerariifolium</name>
    <dbReference type="NCBI Taxonomy" id="118510"/>
    <lineage>
        <taxon>Eukaryota</taxon>
        <taxon>Viridiplantae</taxon>
        <taxon>Streptophyta</taxon>
        <taxon>Embryophyta</taxon>
        <taxon>Tracheophyta</taxon>
        <taxon>Spermatophyta</taxon>
        <taxon>Magnoliopsida</taxon>
        <taxon>eudicotyledons</taxon>
        <taxon>Gunneridae</taxon>
        <taxon>Pentapetalae</taxon>
        <taxon>asterids</taxon>
        <taxon>campanulids</taxon>
        <taxon>Asterales</taxon>
        <taxon>Asteraceae</taxon>
        <taxon>Asteroideae</taxon>
        <taxon>Anthemideae</taxon>
        <taxon>Anthemidinae</taxon>
        <taxon>Tanacetum</taxon>
    </lineage>
</organism>
<dbReference type="Pfam" id="PF07727">
    <property type="entry name" value="RVT_2"/>
    <property type="match status" value="2"/>
</dbReference>
<feature type="region of interest" description="Disordered" evidence="1">
    <location>
        <begin position="931"/>
        <end position="954"/>
    </location>
</feature>
<reference evidence="3" key="1">
    <citation type="journal article" date="2019" name="Sci. Rep.">
        <title>Draft genome of Tanacetum cinerariifolium, the natural source of mosquito coil.</title>
        <authorList>
            <person name="Yamashiro T."/>
            <person name="Shiraishi A."/>
            <person name="Satake H."/>
            <person name="Nakayama K."/>
        </authorList>
    </citation>
    <scope>NUCLEOTIDE SEQUENCE</scope>
</reference>
<sequence length="1542" mass="174586">DKSVSAVGEIEKLLLRPQQVVIGDKKDITGTKSPNTIVDPNLENDNPHHLKGKGILDSGCSRHMTGNNAYLVDYHNFNDTECLVLSPDFKLPDENQVLLRVPRQHNMYSFNLENIVPSGSLACLIAKATVDESTKWHKRLTIPVLLVTKESNTRPLNSRIVILLNFVSIGIKREYSNARSLQQNIVAKRKNRTLIEAARTMLADSFLPNTFWAEAVSIACYVLNRVLVAKLQNKTPYELLTGKFAEKSDEGFLVGYSLSSKDFRPITVENQANKNVGLKAANNSTGTQDHLVAGKSKMEADHAQEYYVLPLCSSYTSTVKSSKENNRDEKLNEDTNSKTNVVLVDQVDQVFLEELERLKRHEREAIDASETPRKTFAQIIKDLSLHEGVAKASCTNLLNTATTPLNAASMPTDQDDSQIPTLEDINDHSRDEIFTSASYDDEGTLADFTNLESTVNVSPIPTSRIHYVHPTTQILRDPTSVVQTRSKVNKSFGAYAFAIGKKWVYRNKKDERGVVVRNKARLVAQGHRQEEGIDYDEDKKDIMLVQVYVDDISFGSTKKSWCDDFKDLMKNILQMSSMGELTFFLGLKVKHKEDGIFISQEKYVAEILKNIDFLSVKTASIPIETKKPLAKDEEAADVDVHLYRSMIGSLMYLTSFRPDIMYLKGQPKLGLWYPRESAFDLEAYSDSDYAGANLDRKSTTGGYQFLGRRLISWQCKKQTIVATSTIEADTICIVKNPVFHSKTKHIEIRHHFIRDAYEKKLIQVFKIHTDDNVTDLLTKAFDVNSTGRQQLSTARHKFSTAGLRKITPLFPSMLTQAAVKEGEDSRTLIESQPTPSPTQPRDQVKLPYDSSLSSGHTSDRAEGSLNLKELSALCINLSNMVLALETVKDAQAKEILTFKARIKKLEKRCKTSISHHKAWLRSVSLLSKKKKLSKRESVSKQGRKNAKSGPTKDDSVELVAKLDEDIEYMDTEEDVNEGRQSTVITARPNPLPTIDPKDKGKGILKEHESAKKMTKIDSDAAQIARDEEIARELEVILQAEDQYIKEQELIADFILIGSKEDERKIRNMNKKAEEESSDKEYELWQNQEEWSLKSWNFYANCGVHILILEDGTEIHILAKERLMNLKAMIEERNIFKCWFYHPITNGHQFTMSNRHQELTSPEANDFCKDLDSPKQMALGKDISNPLIVNSLLKTIWLSMHHVIAMKHWLFQSKRLLARKIYSMRSTLGIEPSELGFSYEIEIANGDFPEVVSDDLSALPPIREIEFRIKLILRAILVAKSPYRLAPSEMKELSGQLKELQDNCFIRPRPLLGSTNHRSGYHQLRVHKDDIPKTTFRTRYGHFKFTIMPFGLTNATAEEPEIHLGLVLELLKKEKMYAKFSKCEFWLQEEYFVVYYDASGLGLGRRGPNHRRIKAMNMTLQSSNKDKILAAQEEASDELAGLLRGLDELIERRSDGALDTYWWPRMKKDIVVYVSSRFTSRFWQTMQEALGTRLDMSTTYHPQTDVQTSSAGASLSLSSGNLSSLAVGKYFSSGNSSPAVGMS</sequence>
<name>A0A699H046_TANCI</name>
<dbReference type="CDD" id="cd09272">
    <property type="entry name" value="RNase_HI_RT_Ty1"/>
    <property type="match status" value="1"/>
</dbReference>
<dbReference type="Gene3D" id="3.30.420.10">
    <property type="entry name" value="Ribonuclease H-like superfamily/Ribonuclease H"/>
    <property type="match status" value="1"/>
</dbReference>
<feature type="region of interest" description="Disordered" evidence="1">
    <location>
        <begin position="821"/>
        <end position="860"/>
    </location>
</feature>
<evidence type="ECO:0000259" key="2">
    <source>
        <dbReference type="Pfam" id="PF07727"/>
    </source>
</evidence>
<dbReference type="SUPFAM" id="SSF53098">
    <property type="entry name" value="Ribonuclease H-like"/>
    <property type="match status" value="1"/>
</dbReference>
<dbReference type="InterPro" id="IPR013103">
    <property type="entry name" value="RVT_2"/>
</dbReference>
<feature type="domain" description="Reverse transcriptase Ty1/copia-type" evidence="2">
    <location>
        <begin position="542"/>
        <end position="624"/>
    </location>
</feature>
<protein>
    <recommendedName>
        <fullName evidence="2">Reverse transcriptase Ty1/copia-type domain-containing protein</fullName>
    </recommendedName>
</protein>
<evidence type="ECO:0000313" key="3">
    <source>
        <dbReference type="EMBL" id="GEW95580.1"/>
    </source>
</evidence>
<feature type="non-terminal residue" evidence="3">
    <location>
        <position position="1"/>
    </location>
</feature>
<comment type="caution">
    <text evidence="3">The sequence shown here is derived from an EMBL/GenBank/DDBJ whole genome shotgun (WGS) entry which is preliminary data.</text>
</comment>
<proteinExistence type="predicted"/>